<evidence type="ECO:0000313" key="9">
    <source>
        <dbReference type="EMBL" id="KAK4207340.1"/>
    </source>
</evidence>
<evidence type="ECO:0000256" key="2">
    <source>
        <dbReference type="ARBA" id="ARBA00022833"/>
    </source>
</evidence>
<organism evidence="9 10">
    <name type="scientific">Rhypophila decipiens</name>
    <dbReference type="NCBI Taxonomy" id="261697"/>
    <lineage>
        <taxon>Eukaryota</taxon>
        <taxon>Fungi</taxon>
        <taxon>Dikarya</taxon>
        <taxon>Ascomycota</taxon>
        <taxon>Pezizomycotina</taxon>
        <taxon>Sordariomycetes</taxon>
        <taxon>Sordariomycetidae</taxon>
        <taxon>Sordariales</taxon>
        <taxon>Naviculisporaceae</taxon>
        <taxon>Rhypophila</taxon>
    </lineage>
</organism>
<protein>
    <submittedName>
        <fullName evidence="9">Fungal transcriptional regulatory-like protein</fullName>
    </submittedName>
</protein>
<keyword evidence="5" id="KW-0804">Transcription</keyword>
<evidence type="ECO:0000256" key="3">
    <source>
        <dbReference type="ARBA" id="ARBA00023015"/>
    </source>
</evidence>
<accession>A0AAN7B3Z3</accession>
<dbReference type="SMART" id="SM00066">
    <property type="entry name" value="GAL4"/>
    <property type="match status" value="1"/>
</dbReference>
<feature type="region of interest" description="Disordered" evidence="7">
    <location>
        <begin position="636"/>
        <end position="737"/>
    </location>
</feature>
<keyword evidence="4" id="KW-0238">DNA-binding</keyword>
<sequence length="1009" mass="110707">MEPSDIKAEPSPPSPPSPSLGSGGQGSSQPTKKSTVRRRTKTGCLTCRKRRIKCDEGKPTCGNCIKSKRQCDGYNQRLTFKEPLGSFAHGPLSGHPTYHPQTQEALIAAQLSASQARTSSSQGQLPIIAPRPPPPDFTGNVPLAFGTGYQDAPRSSISTTHSLSPGLYSPSCLHPTLLTPDSAIAPPIPQGVHQPLMFDELPPALPAHGPQGQLVLDHAPAIRGIHHPSVSPPAGQQLISPAQSAPLGEPLVSPEEGYWQSDDDASMAESEDEAAHERNLAHLEQNDLGIQVVQHLGAPPNTDGTSMRTFAGNINQNTIETYIPSSTSSPLNDPQTAAVFWHFVNVTGRIMSLYERNPVDPGPMFQGRPIPRARQNIWTYVFPITSFSHPALMQGMLALGSLQIAKRQGLPPTAAMKHYHLSLRRIAKNYQSHIKRTQPATLAATLLLGFYEVWNSDHEKWCKHMWGARAILREVPLQQMTRDIIALERKKRQQQLLNLGSDHQCDAFCQSIHEVPEHDPDWLDLSLISQISGKSATYSDAGYVVDGVQPSTRKYTERDIESYEQYRDLFWWFCKMDVYQSILGATPPFMEYDKWMQCAPRAQFGKIDAIHGTFDHLMLLLGRVVDFASRDMARKRKAKRAEAMQRGPGGAGQGPGFGPPATGVPPGMGPPPGMAPPGPGGPGQGQGQGQPPQMFPGMLPSSGRFDLPRGFSPPRDYSSPQSEATESEDDPEKQMAAAMREWDSIREAFELFRAHLGPDFQPMGSDIATPVMSPFGPALLYRTYSIAGIWLNYYMGLIVLYRARPFMPPIAMVAAGMSAPDTAQWANEIGRIAAGLHEDTSDVVDVSTLVAAVFIESCFCLFVAAIQYRDTAQRHWVIRRLYDIERLTGWQSARQIADGCESAWSKAAAMKRGPAYHRPTDLGPLFPQPVWAKPRRVDTRIRELQEASDGDPSAAATAKEGVGSWSSEENRLVLARSEQSHYALGLLSVEQDLDRLDLIGPDGKKERSL</sequence>
<dbReference type="GO" id="GO:0000981">
    <property type="term" value="F:DNA-binding transcription factor activity, RNA polymerase II-specific"/>
    <property type="evidence" value="ECO:0007669"/>
    <property type="project" value="InterPro"/>
</dbReference>
<dbReference type="InterPro" id="IPR036864">
    <property type="entry name" value="Zn2-C6_fun-type_DNA-bd_sf"/>
</dbReference>
<evidence type="ECO:0000313" key="10">
    <source>
        <dbReference type="Proteomes" id="UP001301769"/>
    </source>
</evidence>
<dbReference type="GO" id="GO:0000976">
    <property type="term" value="F:transcription cis-regulatory region binding"/>
    <property type="evidence" value="ECO:0007669"/>
    <property type="project" value="TreeGrafter"/>
</dbReference>
<keyword evidence="10" id="KW-1185">Reference proteome</keyword>
<evidence type="ECO:0000259" key="8">
    <source>
        <dbReference type="PROSITE" id="PS50048"/>
    </source>
</evidence>
<dbReference type="Proteomes" id="UP001301769">
    <property type="component" value="Unassembled WGS sequence"/>
</dbReference>
<evidence type="ECO:0000256" key="6">
    <source>
        <dbReference type="ARBA" id="ARBA00023242"/>
    </source>
</evidence>
<comment type="caution">
    <text evidence="9">The sequence shown here is derived from an EMBL/GenBank/DDBJ whole genome shotgun (WGS) entry which is preliminary data.</text>
</comment>
<dbReference type="PANTHER" id="PTHR37534:SF23">
    <property type="entry name" value="ZN(II)2CYS6 TRANSCRIPTION FACTOR (EUROFUNG)"/>
    <property type="match status" value="1"/>
</dbReference>
<dbReference type="AlphaFoldDB" id="A0AAN7B3Z3"/>
<proteinExistence type="predicted"/>
<dbReference type="EMBL" id="MU858302">
    <property type="protein sequence ID" value="KAK4207340.1"/>
    <property type="molecule type" value="Genomic_DNA"/>
</dbReference>
<evidence type="ECO:0000256" key="7">
    <source>
        <dbReference type="SAM" id="MobiDB-lite"/>
    </source>
</evidence>
<feature type="region of interest" description="Disordered" evidence="7">
    <location>
        <begin position="225"/>
        <end position="275"/>
    </location>
</feature>
<gene>
    <name evidence="9" type="ORF">QBC37DRAFT_380199</name>
</gene>
<dbReference type="GO" id="GO:0008270">
    <property type="term" value="F:zinc ion binding"/>
    <property type="evidence" value="ECO:0007669"/>
    <property type="project" value="InterPro"/>
</dbReference>
<feature type="compositionally biased region" description="Pro residues" evidence="7">
    <location>
        <begin position="667"/>
        <end position="680"/>
    </location>
</feature>
<feature type="compositionally biased region" description="Gly residues" evidence="7">
    <location>
        <begin position="647"/>
        <end position="656"/>
    </location>
</feature>
<dbReference type="PROSITE" id="PS50048">
    <property type="entry name" value="ZN2_CY6_FUNGAL_2"/>
    <property type="match status" value="1"/>
</dbReference>
<feature type="region of interest" description="Disordered" evidence="7">
    <location>
        <begin position="1"/>
        <end position="42"/>
    </location>
</feature>
<feature type="compositionally biased region" description="Acidic residues" evidence="7">
    <location>
        <begin position="261"/>
        <end position="272"/>
    </location>
</feature>
<reference evidence="9" key="2">
    <citation type="submission" date="2023-05" db="EMBL/GenBank/DDBJ databases">
        <authorList>
            <consortium name="Lawrence Berkeley National Laboratory"/>
            <person name="Steindorff A."/>
            <person name="Hensen N."/>
            <person name="Bonometti L."/>
            <person name="Westerberg I."/>
            <person name="Brannstrom I.O."/>
            <person name="Guillou S."/>
            <person name="Cros-Aarteil S."/>
            <person name="Calhoun S."/>
            <person name="Haridas S."/>
            <person name="Kuo A."/>
            <person name="Mondo S."/>
            <person name="Pangilinan J."/>
            <person name="Riley R."/>
            <person name="Labutti K."/>
            <person name="Andreopoulos B."/>
            <person name="Lipzen A."/>
            <person name="Chen C."/>
            <person name="Yanf M."/>
            <person name="Daum C."/>
            <person name="Ng V."/>
            <person name="Clum A."/>
            <person name="Ohm R."/>
            <person name="Martin F."/>
            <person name="Silar P."/>
            <person name="Natvig D."/>
            <person name="Lalanne C."/>
            <person name="Gautier V."/>
            <person name="Ament-Velasquez S.L."/>
            <person name="Kruys A."/>
            <person name="Hutchinson M.I."/>
            <person name="Powell A.J."/>
            <person name="Barry K."/>
            <person name="Miller A.N."/>
            <person name="Grigoriev I.V."/>
            <person name="Debuchy R."/>
            <person name="Gladieux P."/>
            <person name="Thoren M.H."/>
            <person name="Johannesson H."/>
        </authorList>
    </citation>
    <scope>NUCLEOTIDE SEQUENCE</scope>
    <source>
        <strain evidence="9">PSN293</strain>
    </source>
</reference>
<dbReference type="GO" id="GO:0005634">
    <property type="term" value="C:nucleus"/>
    <property type="evidence" value="ECO:0007669"/>
    <property type="project" value="UniProtKB-SubCell"/>
</dbReference>
<dbReference type="InterPro" id="IPR001138">
    <property type="entry name" value="Zn2Cys6_DnaBD"/>
</dbReference>
<dbReference type="Pfam" id="PF00172">
    <property type="entry name" value="Zn_clus"/>
    <property type="match status" value="1"/>
</dbReference>
<dbReference type="PANTHER" id="PTHR37534">
    <property type="entry name" value="TRANSCRIPTIONAL ACTIVATOR PROTEIN UGA3"/>
    <property type="match status" value="1"/>
</dbReference>
<feature type="domain" description="Zn(2)-C6 fungal-type" evidence="8">
    <location>
        <begin position="43"/>
        <end position="71"/>
    </location>
</feature>
<keyword evidence="6" id="KW-0539">Nucleus</keyword>
<evidence type="ECO:0000256" key="1">
    <source>
        <dbReference type="ARBA" id="ARBA00004123"/>
    </source>
</evidence>
<dbReference type="CDD" id="cd00067">
    <property type="entry name" value="GAL4"/>
    <property type="match status" value="1"/>
</dbReference>
<dbReference type="Gene3D" id="4.10.240.10">
    <property type="entry name" value="Zn(2)-C6 fungal-type DNA-binding domain"/>
    <property type="match status" value="1"/>
</dbReference>
<feature type="compositionally biased region" description="Low complexity" evidence="7">
    <location>
        <begin position="689"/>
        <end position="700"/>
    </location>
</feature>
<dbReference type="Pfam" id="PF11951">
    <property type="entry name" value="Fungal_trans_2"/>
    <property type="match status" value="1"/>
</dbReference>
<reference evidence="9" key="1">
    <citation type="journal article" date="2023" name="Mol. Phylogenet. Evol.">
        <title>Genome-scale phylogeny and comparative genomics of the fungal order Sordariales.</title>
        <authorList>
            <person name="Hensen N."/>
            <person name="Bonometti L."/>
            <person name="Westerberg I."/>
            <person name="Brannstrom I.O."/>
            <person name="Guillou S."/>
            <person name="Cros-Aarteil S."/>
            <person name="Calhoun S."/>
            <person name="Haridas S."/>
            <person name="Kuo A."/>
            <person name="Mondo S."/>
            <person name="Pangilinan J."/>
            <person name="Riley R."/>
            <person name="LaButti K."/>
            <person name="Andreopoulos B."/>
            <person name="Lipzen A."/>
            <person name="Chen C."/>
            <person name="Yan M."/>
            <person name="Daum C."/>
            <person name="Ng V."/>
            <person name="Clum A."/>
            <person name="Steindorff A."/>
            <person name="Ohm R.A."/>
            <person name="Martin F."/>
            <person name="Silar P."/>
            <person name="Natvig D.O."/>
            <person name="Lalanne C."/>
            <person name="Gautier V."/>
            <person name="Ament-Velasquez S.L."/>
            <person name="Kruys A."/>
            <person name="Hutchinson M.I."/>
            <person name="Powell A.J."/>
            <person name="Barry K."/>
            <person name="Miller A.N."/>
            <person name="Grigoriev I.V."/>
            <person name="Debuchy R."/>
            <person name="Gladieux P."/>
            <person name="Hiltunen Thoren M."/>
            <person name="Johannesson H."/>
        </authorList>
    </citation>
    <scope>NUCLEOTIDE SEQUENCE</scope>
    <source>
        <strain evidence="9">PSN293</strain>
    </source>
</reference>
<evidence type="ECO:0000256" key="4">
    <source>
        <dbReference type="ARBA" id="ARBA00023125"/>
    </source>
</evidence>
<dbReference type="PROSITE" id="PS00463">
    <property type="entry name" value="ZN2_CY6_FUNGAL_1"/>
    <property type="match status" value="1"/>
</dbReference>
<name>A0AAN7B3Z3_9PEZI</name>
<dbReference type="GO" id="GO:0045944">
    <property type="term" value="P:positive regulation of transcription by RNA polymerase II"/>
    <property type="evidence" value="ECO:0007669"/>
    <property type="project" value="TreeGrafter"/>
</dbReference>
<keyword evidence="3" id="KW-0805">Transcription regulation</keyword>
<evidence type="ECO:0000256" key="5">
    <source>
        <dbReference type="ARBA" id="ARBA00023163"/>
    </source>
</evidence>
<comment type="subcellular location">
    <subcellularLocation>
        <location evidence="1">Nucleus</location>
    </subcellularLocation>
</comment>
<keyword evidence="2" id="KW-0862">Zinc</keyword>
<dbReference type="InterPro" id="IPR021858">
    <property type="entry name" value="Fun_TF"/>
</dbReference>
<dbReference type="SUPFAM" id="SSF57701">
    <property type="entry name" value="Zn2/Cys6 DNA-binding domain"/>
    <property type="match status" value="1"/>
</dbReference>